<comment type="caution">
    <text evidence="2">The sequence shown here is derived from an EMBL/GenBank/DDBJ whole genome shotgun (WGS) entry which is preliminary data.</text>
</comment>
<keyword evidence="1" id="KW-0732">Signal</keyword>
<accession>A0A8S8ZJ82</accession>
<dbReference type="VEuPathDB" id="FungiDB:SMAC_07139"/>
<name>A0A8S8ZJ82_SORMA</name>
<feature type="signal peptide" evidence="1">
    <location>
        <begin position="1"/>
        <end position="21"/>
    </location>
</feature>
<evidence type="ECO:0000256" key="1">
    <source>
        <dbReference type="SAM" id="SignalP"/>
    </source>
</evidence>
<proteinExistence type="predicted"/>
<reference evidence="2 3" key="1">
    <citation type="submission" date="2017-07" db="EMBL/GenBank/DDBJ databases">
        <title>Genome sequence of the Sordaria macrospora wild type strain R19027.</title>
        <authorList>
            <person name="Nowrousian M."/>
            <person name="Teichert I."/>
            <person name="Kueck U."/>
        </authorList>
    </citation>
    <scope>NUCLEOTIDE SEQUENCE [LARGE SCALE GENOMIC DNA]</scope>
    <source>
        <strain evidence="2 3">R19027</strain>
        <tissue evidence="2">Mycelium</tissue>
    </source>
</reference>
<dbReference type="AlphaFoldDB" id="A0A8S8ZJ82"/>
<organism evidence="2 3">
    <name type="scientific">Sordaria macrospora</name>
    <dbReference type="NCBI Taxonomy" id="5147"/>
    <lineage>
        <taxon>Eukaryota</taxon>
        <taxon>Fungi</taxon>
        <taxon>Dikarya</taxon>
        <taxon>Ascomycota</taxon>
        <taxon>Pezizomycotina</taxon>
        <taxon>Sordariomycetes</taxon>
        <taxon>Sordariomycetidae</taxon>
        <taxon>Sordariales</taxon>
        <taxon>Sordariaceae</taxon>
        <taxon>Sordaria</taxon>
    </lineage>
</organism>
<feature type="chain" id="PRO_5035827702" evidence="1">
    <location>
        <begin position="22"/>
        <end position="250"/>
    </location>
</feature>
<dbReference type="EMBL" id="NMPR01000164">
    <property type="protein sequence ID" value="KAA8628771.1"/>
    <property type="molecule type" value="Genomic_DNA"/>
</dbReference>
<evidence type="ECO:0000313" key="2">
    <source>
        <dbReference type="EMBL" id="KAA8628771.1"/>
    </source>
</evidence>
<gene>
    <name evidence="2" type="ORF">SMACR_07139</name>
</gene>
<protein>
    <submittedName>
        <fullName evidence="2">Uncharacterized protein</fullName>
    </submittedName>
</protein>
<evidence type="ECO:0000313" key="3">
    <source>
        <dbReference type="Proteomes" id="UP000433876"/>
    </source>
</evidence>
<sequence>MRLLPLALAAILLAASSPLGGRHVINNLTETVNIDIQVNKATSEATIEVWDQDRSQVLAQSCSFTSPGSMYLNHGYFSKRPITVKSRSAMTAGATSPLATRRSRFTATLRSPVASNATASSAKTRPLSAAWPPFWARLLGLSKAGRLAMQDCFPNGALKLTKVMRAAEGNHKVTPYVETLREMNIAAKMIAGSNTFTNMNDTITQRQYNPCSIWSSNTKLEGDGDPHQTPMHIQLSVSFLLLLLRPTQFG</sequence>
<dbReference type="Proteomes" id="UP000433876">
    <property type="component" value="Unassembled WGS sequence"/>
</dbReference>